<keyword evidence="3" id="KW-1185">Reference proteome</keyword>
<accession>A0AA38SLX0</accession>
<dbReference type="Proteomes" id="UP001172457">
    <property type="component" value="Chromosome 8"/>
</dbReference>
<reference evidence="2" key="1">
    <citation type="submission" date="2023-03" db="EMBL/GenBank/DDBJ databases">
        <title>Chromosome-scale reference genome and RAD-based genetic map of yellow starthistle (Centaurea solstitialis) reveal putative structural variation and QTLs associated with invader traits.</title>
        <authorList>
            <person name="Reatini B."/>
            <person name="Cang F.A."/>
            <person name="Jiang Q."/>
            <person name="Mckibben M.T.W."/>
            <person name="Barker M.S."/>
            <person name="Rieseberg L.H."/>
            <person name="Dlugosch K.M."/>
        </authorList>
    </citation>
    <scope>NUCLEOTIDE SEQUENCE</scope>
    <source>
        <strain evidence="2">CAN-66</strain>
        <tissue evidence="2">Leaf</tissue>
    </source>
</reference>
<evidence type="ECO:0000313" key="2">
    <source>
        <dbReference type="EMBL" id="KAJ9538570.1"/>
    </source>
</evidence>
<proteinExistence type="predicted"/>
<feature type="domain" description="Endonuclease/exonuclease/phosphatase" evidence="1">
    <location>
        <begin position="5"/>
        <end position="204"/>
    </location>
</feature>
<gene>
    <name evidence="2" type="ORF">OSB04_031303</name>
</gene>
<evidence type="ECO:0000313" key="3">
    <source>
        <dbReference type="Proteomes" id="UP001172457"/>
    </source>
</evidence>
<dbReference type="AlphaFoldDB" id="A0AA38SLX0"/>
<dbReference type="InterPro" id="IPR005135">
    <property type="entry name" value="Endo/exonuclease/phosphatase"/>
</dbReference>
<sequence length="337" mass="38303">MKLLSVNCRGLGSDVKKGWIRQITFSEKPDLVGIQEMKMSNLDHILISRIWGGDDVDFTISNAQGSSGGIVTFWDKKSFSCTQVIQEEDVLAVIGSWLNTDGLVGFVNICAKFSGAKKRNDLLHHILSDEDVRWCVFGDFNEIRDLSERLNSEVNYNGMRDFVDFINNFELIEVPLIGRKFTRISNDGTKFSKLDRFLMTEDFSSMRKKLKVKALDRGWSDHVPIVLEEDKVDFGPIPFKFFDSWLLEDDLGPILNWKCEKKSDCPDRTFRDKLKGVKTAIKTWSKSKFGSLDSQIEEARSNCNRLEKLAETKRVPRFGSEAVGDAKADAEFKSGTP</sequence>
<dbReference type="GO" id="GO:0003824">
    <property type="term" value="F:catalytic activity"/>
    <property type="evidence" value="ECO:0007669"/>
    <property type="project" value="InterPro"/>
</dbReference>
<evidence type="ECO:0000259" key="1">
    <source>
        <dbReference type="Pfam" id="PF03372"/>
    </source>
</evidence>
<dbReference type="InterPro" id="IPR036691">
    <property type="entry name" value="Endo/exonu/phosph_ase_sf"/>
</dbReference>
<comment type="caution">
    <text evidence="2">The sequence shown here is derived from an EMBL/GenBank/DDBJ whole genome shotgun (WGS) entry which is preliminary data.</text>
</comment>
<organism evidence="2 3">
    <name type="scientific">Centaurea solstitialis</name>
    <name type="common">yellow star-thistle</name>
    <dbReference type="NCBI Taxonomy" id="347529"/>
    <lineage>
        <taxon>Eukaryota</taxon>
        <taxon>Viridiplantae</taxon>
        <taxon>Streptophyta</taxon>
        <taxon>Embryophyta</taxon>
        <taxon>Tracheophyta</taxon>
        <taxon>Spermatophyta</taxon>
        <taxon>Magnoliopsida</taxon>
        <taxon>eudicotyledons</taxon>
        <taxon>Gunneridae</taxon>
        <taxon>Pentapetalae</taxon>
        <taxon>asterids</taxon>
        <taxon>campanulids</taxon>
        <taxon>Asterales</taxon>
        <taxon>Asteraceae</taxon>
        <taxon>Carduoideae</taxon>
        <taxon>Cardueae</taxon>
        <taxon>Centaureinae</taxon>
        <taxon>Centaurea</taxon>
    </lineage>
</organism>
<dbReference type="SUPFAM" id="SSF56219">
    <property type="entry name" value="DNase I-like"/>
    <property type="match status" value="1"/>
</dbReference>
<dbReference type="Gene3D" id="3.60.10.10">
    <property type="entry name" value="Endonuclease/exonuclease/phosphatase"/>
    <property type="match status" value="1"/>
</dbReference>
<dbReference type="PANTHER" id="PTHR33710:SF64">
    <property type="entry name" value="ENDONUCLEASE_EXONUCLEASE_PHOSPHATASE DOMAIN-CONTAINING PROTEIN"/>
    <property type="match status" value="1"/>
</dbReference>
<name>A0AA38SLX0_9ASTR</name>
<dbReference type="EMBL" id="JARYMX010000008">
    <property type="protein sequence ID" value="KAJ9538570.1"/>
    <property type="molecule type" value="Genomic_DNA"/>
</dbReference>
<dbReference type="Pfam" id="PF03372">
    <property type="entry name" value="Exo_endo_phos"/>
    <property type="match status" value="1"/>
</dbReference>
<dbReference type="PANTHER" id="PTHR33710">
    <property type="entry name" value="BNAC02G09200D PROTEIN"/>
    <property type="match status" value="1"/>
</dbReference>
<protein>
    <recommendedName>
        <fullName evidence="1">Endonuclease/exonuclease/phosphatase domain-containing protein</fullName>
    </recommendedName>
</protein>